<organism evidence="2 3">
    <name type="scientific">Gemmata massiliana</name>
    <dbReference type="NCBI Taxonomy" id="1210884"/>
    <lineage>
        <taxon>Bacteria</taxon>
        <taxon>Pseudomonadati</taxon>
        <taxon>Planctomycetota</taxon>
        <taxon>Planctomycetia</taxon>
        <taxon>Gemmatales</taxon>
        <taxon>Gemmataceae</taxon>
        <taxon>Gemmata</taxon>
    </lineage>
</organism>
<dbReference type="Proteomes" id="UP000464178">
    <property type="component" value="Chromosome"/>
</dbReference>
<name>A0A6P2D3I4_9BACT</name>
<dbReference type="EMBL" id="LR593886">
    <property type="protein sequence ID" value="VTR95871.1"/>
    <property type="molecule type" value="Genomic_DNA"/>
</dbReference>
<evidence type="ECO:0000313" key="3">
    <source>
        <dbReference type="Proteomes" id="UP000464178"/>
    </source>
</evidence>
<accession>A0A6P2D3I4</accession>
<gene>
    <name evidence="2" type="ORF">SOIL9_18430</name>
</gene>
<evidence type="ECO:0000256" key="1">
    <source>
        <dbReference type="SAM" id="Phobius"/>
    </source>
</evidence>
<keyword evidence="1" id="KW-0812">Transmembrane</keyword>
<protein>
    <submittedName>
        <fullName evidence="2">Uncharacterized protein</fullName>
    </submittedName>
</protein>
<reference evidence="2 3" key="1">
    <citation type="submission" date="2019-05" db="EMBL/GenBank/DDBJ databases">
        <authorList>
            <consortium name="Science for Life Laboratories"/>
        </authorList>
    </citation>
    <scope>NUCLEOTIDE SEQUENCE [LARGE SCALE GENOMIC DNA]</scope>
    <source>
        <strain evidence="2">Soil9</strain>
    </source>
</reference>
<keyword evidence="3" id="KW-1185">Reference proteome</keyword>
<keyword evidence="1" id="KW-1133">Transmembrane helix</keyword>
<dbReference type="RefSeq" id="WP_162670230.1">
    <property type="nucleotide sequence ID" value="NZ_LR593886.1"/>
</dbReference>
<proteinExistence type="predicted"/>
<feature type="transmembrane region" description="Helical" evidence="1">
    <location>
        <begin position="12"/>
        <end position="28"/>
    </location>
</feature>
<dbReference type="KEGG" id="gms:SOIL9_18430"/>
<sequence length="154" mass="16800">MFTAKLSHVHPILLLGVVVLAFTGWIAYEGVTGHGTASVMGSEQSESENGTKPLPKLPPEVVIGAIRVGQPRLFVEQHLMAHSAGDIDPVDLSAGAPVLRSRYRVYISRPLPHLNPSLPPHMFRPGSYILTLEFDGRHAGHPLFHIDLSPEHPE</sequence>
<evidence type="ECO:0000313" key="2">
    <source>
        <dbReference type="EMBL" id="VTR95871.1"/>
    </source>
</evidence>
<keyword evidence="1" id="KW-0472">Membrane</keyword>
<dbReference type="AlphaFoldDB" id="A0A6P2D3I4"/>